<feature type="region of interest" description="Disordered" evidence="5">
    <location>
        <begin position="2618"/>
        <end position="2692"/>
    </location>
</feature>
<reference evidence="7" key="1">
    <citation type="submission" date="2024-06" db="EMBL/GenBank/DDBJ databases">
        <authorList>
            <person name="Kwon M."/>
            <person name="Fatema K."/>
            <person name="Muhammad Noor Ul A."/>
            <person name="Kill E.-J."/>
        </authorList>
    </citation>
    <scope>NUCLEOTIDE SEQUENCE</scope>
    <source>
        <strain evidence="7">Jand</strain>
    </source>
</reference>
<evidence type="ECO:0000313" key="7">
    <source>
        <dbReference type="EMBL" id="XDI97929.1"/>
    </source>
</evidence>
<evidence type="ECO:0000256" key="2">
    <source>
        <dbReference type="ARBA" id="ARBA00022679"/>
    </source>
</evidence>
<feature type="region of interest" description="Disordered" evidence="5">
    <location>
        <begin position="929"/>
        <end position="955"/>
    </location>
</feature>
<evidence type="ECO:0000256" key="3">
    <source>
        <dbReference type="ARBA" id="ARBA00022695"/>
    </source>
</evidence>
<dbReference type="Gene3D" id="3.40.50.300">
    <property type="entry name" value="P-loop containing nucleotide triphosphate hydrolases"/>
    <property type="match status" value="2"/>
</dbReference>
<dbReference type="InterPro" id="IPR051706">
    <property type="entry name" value="Glycosyltransferase_domain"/>
</dbReference>
<evidence type="ECO:0000256" key="5">
    <source>
        <dbReference type="SAM" id="MobiDB-lite"/>
    </source>
</evidence>
<dbReference type="GO" id="GO:0003723">
    <property type="term" value="F:RNA binding"/>
    <property type="evidence" value="ECO:0007669"/>
    <property type="project" value="InterPro"/>
</dbReference>
<dbReference type="SUPFAM" id="SSF56672">
    <property type="entry name" value="DNA/RNA polymerases"/>
    <property type="match status" value="1"/>
</dbReference>
<evidence type="ECO:0000256" key="4">
    <source>
        <dbReference type="ARBA" id="ARBA00022953"/>
    </source>
</evidence>
<dbReference type="InterPro" id="IPR001788">
    <property type="entry name" value="RNA-dep_RNA_pol_alsuvir"/>
</dbReference>
<evidence type="ECO:0000259" key="6">
    <source>
        <dbReference type="PROSITE" id="PS50507"/>
    </source>
</evidence>
<keyword evidence="4" id="KW-0693">Viral RNA replication</keyword>
<dbReference type="PANTHER" id="PTHR32385">
    <property type="entry name" value="MANNOSYL PHOSPHORYLINOSITOL CERAMIDE SYNTHASE"/>
    <property type="match status" value="1"/>
</dbReference>
<dbReference type="InterPro" id="IPR008441">
    <property type="entry name" value="AfumC-like_glycosyl_Trfase"/>
</dbReference>
<dbReference type="InterPro" id="IPR029044">
    <property type="entry name" value="Nucleotide-diphossugar_trans"/>
</dbReference>
<dbReference type="GO" id="GO:0016020">
    <property type="term" value="C:membrane"/>
    <property type="evidence" value="ECO:0007669"/>
    <property type="project" value="GOC"/>
</dbReference>
<dbReference type="Pfam" id="PF05704">
    <property type="entry name" value="Caps_synth"/>
    <property type="match status" value="1"/>
</dbReference>
<dbReference type="CDD" id="cd23255">
    <property type="entry name" value="Endornaviridae_RdRp"/>
    <property type="match status" value="1"/>
</dbReference>
<dbReference type="PANTHER" id="PTHR32385:SF15">
    <property type="entry name" value="INOSITOL PHOSPHOCERAMIDE MANNOSYLTRANSFERASE 1"/>
    <property type="match status" value="1"/>
</dbReference>
<sequence>MRRGTNKKRKTSDLTNEAKVRKMVHNPVKVVKGRTGHTIHMKGVGKINDNLKLCTGWLKPPSCCSIRPQGNPFVTSIRKLFRSHSHLTKYTKDYLPTMPARSTELTDMFMFMSTLEGAIRIQDLDPKIINKIFYMVKIKKFGIKKPDDVDFAYFVKNLGHSYLTPLGENDNRYNKFSTYKPDEPLLMMTEEAEEGNCTDLVLDLIQKEMEKFGGFDKYCIACSIARPDAMSGIMKKPNHVYEIVPCGNVPMKVCQICNTINVYSHYESIPNKPHYSLKGKLQIKDVNQMYDYEQCMSVINADGNYEAPWRCCACFADLNVSLTGAVHVMTNLQKIIWKFLFTVCGELDKMNLMHYGDFLDDMEPKTKERLIDLDKQIVSDYFFHLKRKIVKCGHDLDKHVRNNLSNANSGVYFKPDISFNSIKPELIAEISMLNECPKQSYNQCNIASIGDVLPHAGQKNYHQWFYNSTLFPVIENNHCKSLITCEHTETFVVFGGFGTACLSLSYILDIVNKQRSMMYIIPKVINKTTLPDKTGVFKRVDNKTLLFLDGKADPLTFLTDTLLTLTNYDIIQFNNNYYVITTIKSLDLTELKQVTGPYPSVRDIPDRKSVLNTIKTVTLPLPTMNQFLGGWTHLSYAPKTFELDPKFFKYLCLRNLSGKVQHDTLREYAAGYAFRRFVIHNKVISNLQVMYEDIDIHIILCRICMLIMRKNYSTSYNFQLTASKLGPIKSLIGLIDENFSKIIIHVFSDFLKYITGISLDQIIEVFKTTHISTWIDGFTNTTFWNDLLLMADDMEIRPTRLISFEDTPEDYDHFIDLICYHHKNCKHTEPKGKNRCICCAMPIESHNYCLCCAPNDQPVTNLHKHKLTPVIEENKVETIPVSLQTNVEDLVNRYLNKLSKMDPKSTLQEFIGKAKQLIDPECQEKSLTPINQQENNLENIREPQVSDPKASQEASESYVNMLRRRKTTVDDIEQSINNTLNEQQLTESSKFNLKDSDQSLNQGELNLEQTIIQSDTSKVKSIPMNQRKKPPVVDEIQNILKSTPLETVESLSGKTYTATKPKDILNVLAEDVNTVYEVEQEHLATRELGLDFVNHVVDQVKFENERNLGNRTTYYMPHYFIGVQGLDSQIFEIVSSISLVNTSHNSCAMEAFNYVTESELTLMEFKRICKSEPAFTDFDIIEVAKTLKKNIILITDRITTIVKMDEESDMFGCIELVPPEPPATIGHFQPVVIKRIKPSDVYLVNGEPHSISDRNETLSRIRGTKTYINSVINLTPAENLKSELLRAVVSKSFSRQKLSHNIMVVQDRDKSFISNNPQTQLHNLEKNYIHVQIPPTLNNLKSTIQYSLNEQFDVVNIPEIAHTESTLPINVEDRRIQEVYEVLRVLKRIHENCRTLTPTAIKNNTVAVLRPSFGRGELVPSNKDNLRLKLYDKVPIKLNRINVNVLTIVGFTQFGYIVNVPVTVEKDCRMFELKESWGSALRKLIGLMSNLIDMTTFKNIINQAECHLGPAGFGKSTQISKIAKPMDICVAMTSTSVSSLRQKIPNKAVIVTSVENAKYNHYKAPTNLYVDECTMLDWFSVLQLCLPSTKLHLYGAKNQIGLIDMSVTPGCRESQSITDYLSPHQIKYHNTTYRIGSPLLEFLEPLEPNWTNPTGKRTTFNITCLTDSPISEVTRIAALSKPDVIITMYNYNKTRILEVLGNMKIPVVTTHSYQGQEVKRSLVVLKPDASGAWGLNGNSKYLNSALTRASDHVEIVVMGYHLHTVTSITELMPTSAGCKVFSSLEDQTEEYELTEEQLLNTIKLEATTLNNMWKLSEGQVTLLNSLNLQVAGVKLEYHKDDDTVICIAKLGSKTIATVKNEHGNVTITASMLIKSELSKRLDETIPLNGYGHKNNLNDKKRNLIMMGIQSSNKLRELLWVVDKDVKGILQVELNDQPLIIKKTSGCPLFSGVIFESEGDTLTFSDGWKHAFLREYTCKINKPDSCILTIIKWLNITLPNIEPPEYVDFEWLEVLAGKNTSTYWQMKERLSSMTIWMLNALSVDTKERCYPNNLRNVSTYNNIVRKLGIGKPVEEHQSVISHNTLIVKRKNWFFQMKYHLASVKGEIMVVDPKNKSEMKEFIIECLQDVNQSHDEKLVMGDGSVEVNIPKLNISLLKHSRMKTAVHKLVNDRIMEIKSMLSVNPNDTIRLERSDRESYSKMIKDKFPEISTTESNHEILSSNAESIFEQLMINQFYQQKRHDDLPLVYAGDQPICVALQKAYNVLLMVPSDNIQARINFDSQILVYRNLITQFTTHRPEIDKEYQWDQKNNVDYIMMGTNIISVSIDTIKNLLDKCKGLIGWVSVNDKHFNHVVKYDRASNNLFFNKSKYGKKISNELMDIVKTGRPICVDLERNNYIKTSTLYEFMGMKLIILSKDAIPASKLVYRCPNTTQELYGYTKIKVPWINLEVIDIVTEGKLIDMREFTVSKHLLRNMLLRLLTGQDGEDDILAYARTLESTQIISSNSIQSMHNTDLPVLLMTAWMALYIHNDNLTKFKSIIQIINSCASGTKIIETLTVLLPGILKLHHGVSQIAEDVVKTVAEKLLIACGNWMDLERIEKYNLDLTWLTSEQPKRIVTYDLNNPNDAGDSQWNDDSDNDDNDDSGEDGYYTAEEDDSTESGENNLLHDQTGNHPPPSQGKNFESNYNWNHDVPHNVNEHLIKDNETQLKDQLDPSKSYITINGMIWEIRNHSGDPGHKYEFEGRDGTATDWSSGTGSFIYDNRVDNDGTILSLRHKVTDEDIQIVLPKTYNLETGTFTSLSPLTQDMIIVDPLNDDSPTPDIIKTLKHPRLTLSPITSHPVDDMSTEDIDGDTASFKSAQDNTTEYFLQSPIDKSDDKYAKDYENLLVTNIEATPVNEVIGETENDIADSGLQTASLPPTNVDITQVNADDTVNTTIVSETPSTDGQDTSENAAEPSTLLTKVKLTPDQLNTKISTMTIDSMMDMVRIAGLKECDIPKIEEVIETVKWDHEPSLTMESVIDYINVRYLAGDNLYPQDMIKPKFKQSVEPPVITNISGVTGACPKLIWTFWHDEALPSFLYDCVKTWYKHMPDYRIIILNDEVVKNDIGLKKYTLINLSAPQFKADWVRLYFLSKYGGTWMDISSICKDRLDDLIHYTVNHPSGMFQPSIWARDEHPKNYENWLIIATPENPLILKWFNIVDDLTEITKNDDTQCVNYLKEKYGNIGITGCNLVSTSKAAYFKVYICEYIALTLMGTPNIACTCRDEAIVSLWQQRGLLEWIQLWKIYAVDHRDTRPVNLPIYKLIGDERKSIMWKIQNGEPISDHSILGLLKNNKDIPYNFTLYPRNRAIVNEPIKLGKLICNHQTDVILMAFGSVGDVIPSLYLYDFLVSKGYHPCIITHIDLIKLIGKREHHSLTVTSKSVMSLANKLLHHHELKSIPMGYNLTKFVVEETDKLLDMYANNVSLFFCNPLYPNMDDFQNKYEGEWIIHNPFPVDWSGGSNPRRGWKEYLQTAISNLSLKLADHIRKQHIKQAATSTKKSKTYKMLTCPTMLCSATDSQTVQPGSLTIGGWSAHKPRNFDSFHKRTILINFSSCFTNIPVMDVIKMISVCVEYNFHVVLNDSNYDLSPAGELYNWINREANIEIVHGLNFEVWRDISVGCICHGGIGTITDALQQDIIPLVYPTIADQTEWGLKLQELNIGGIINKTDVIISLRNQLSKLEFYKSTWLMHNKDFIVNYEPIHKLIPSVHKQRSERYVSAELVDLYLAHKSVPIKRSVETTNNDIDITDNLPLGIYDVDVTYRVEYDPKDATHCVSKCLKHILKYVRPEDLRHGQSPEANELFQPAVMEHKIVPGILALGCNILKVDEEGYGKLYKCFKGATVSIMVKDVMAVKHCNVIEVLKFNTIDSRMRPCKTGNFSNKAMKILRQDLNIDMPYLKLLNPALSHLYNGTIKNDKTNNFKNYMSRLSLRGLHAMAARDSYSLLVLSVRRDKNIYSSPVSIQNKSLHTVLISSQHGWMTVNCFVMNQEIFILSDIELPSDVIIINLHLDLKAYKDPRLIVEQHEWLSLNKQTILLNNQPSTLIKSDKLPNIYSKKYKIIVGHYDNRSHHHGNELQYLLHADGIHWVGEPVQSLDLFTSSHDKCINRFTYYNTICTYVTEFLNAYHSRLFSELFQLEDCKGIILHKSMLSESQIAILNLNYDTFSHTCLPFAQDHIRESYISIPDLIITFPTLTISNELLKEVKDGLKQFDITQKYMVKYMQLKSGIAAVNKAVYVDSHNNIGIPSCDLMLIKEQRGGASTLKEPHGIKNLIIDDMRKGWKSDHAEGDKPVPGNWWGLDTHKNLGKQVPPLNDVMAMNDLFIHDLEHVDVTEFYGEETENIWMDTYISPYTCNYLGSKLDPLMDFPDPVVMDLWENTDLSNWLTLYSPINDCVIFSREDIGKLIELEKVTMTKYPLVSRPVLTKACFEEGRSIVLRLKSVAFIRTITPNPYTMTMDLCDTYFRKDWRDMVNNYRNNQIIIDYKKVEEWIRVNKDCPRIVKEMLVTLSGELLVKHINDVNVHLKLESLYKNEPIDSWRQQQARIIVWQRKSICAIYSEVFKEAKQRLKDILHYKIVYADGLRPDELSARARLCNNVAGFFENDLTKQDRQTDKPLIQVELMLYELLGVSPMIISSWREMHETWRFKSESYWGSGESMRLTGQATTALGNCITNLQVHQELVKDNFSILQLALFLGDDMCIVFEDKPDIKNLKNDIATKFNMQSKESWNPHFGNFCSMLLSPLKGNRCEMCPDVVRLKFRYEVTNGVHEMNDTNLLMRKASYLMMLGDHPMTAKLVKELQLPIKPIVWYDYHAMIQTVANKYEMNEFQVEGYLHNLLTMMSSETTYTHKFRLFSSSKGK</sequence>
<dbReference type="InterPro" id="IPR027417">
    <property type="entry name" value="P-loop_NTPase"/>
</dbReference>
<dbReference type="InterPro" id="IPR043502">
    <property type="entry name" value="DNA/RNA_pol_sf"/>
</dbReference>
<keyword evidence="1" id="KW-0696">RNA-directed RNA polymerase</keyword>
<feature type="compositionally biased region" description="Polar residues" evidence="5">
    <location>
        <begin position="929"/>
        <end position="938"/>
    </location>
</feature>
<feature type="domain" description="RdRp catalytic" evidence="6">
    <location>
        <begin position="4635"/>
        <end position="4748"/>
    </location>
</feature>
<dbReference type="GO" id="GO:0003968">
    <property type="term" value="F:RNA-directed RNA polymerase activity"/>
    <property type="evidence" value="ECO:0007669"/>
    <property type="project" value="UniProtKB-KW"/>
</dbReference>
<dbReference type="GO" id="GO:0006351">
    <property type="term" value="P:DNA-templated transcription"/>
    <property type="evidence" value="ECO:0007669"/>
    <property type="project" value="InterPro"/>
</dbReference>
<dbReference type="GO" id="GO:0000030">
    <property type="term" value="F:mannosyltransferase activity"/>
    <property type="evidence" value="ECO:0007669"/>
    <property type="project" value="TreeGrafter"/>
</dbReference>
<dbReference type="PROSITE" id="PS50507">
    <property type="entry name" value="RDRP_SSRNA_POS"/>
    <property type="match status" value="1"/>
</dbReference>
<feature type="compositionally biased region" description="Polar residues" evidence="5">
    <location>
        <begin position="2659"/>
        <end position="2687"/>
    </location>
</feature>
<dbReference type="SUPFAM" id="SSF53448">
    <property type="entry name" value="Nucleotide-diphospho-sugar transferases"/>
    <property type="match status" value="1"/>
</dbReference>
<dbReference type="SUPFAM" id="SSF53756">
    <property type="entry name" value="UDP-Glycosyltransferase/glycogen phosphorylase"/>
    <property type="match status" value="1"/>
</dbReference>
<keyword evidence="3" id="KW-0548">Nucleotidyltransferase</keyword>
<feature type="compositionally biased region" description="Acidic residues" evidence="5">
    <location>
        <begin position="2631"/>
        <end position="2658"/>
    </location>
</feature>
<dbReference type="EMBL" id="PP971552">
    <property type="protein sequence ID" value="XDI97929.1"/>
    <property type="molecule type" value="Genomic_RNA"/>
</dbReference>
<dbReference type="Gene3D" id="3.40.50.2000">
    <property type="entry name" value="Glycogen Phosphorylase B"/>
    <property type="match status" value="2"/>
</dbReference>
<name>A0AB39C0U4_9VIRU</name>
<keyword evidence="2" id="KW-0808">Transferase</keyword>
<protein>
    <submittedName>
        <fullName evidence="7">Polyprotein</fullName>
    </submittedName>
</protein>
<dbReference type="GO" id="GO:0051999">
    <property type="term" value="P:mannosyl-inositol phosphorylceramide biosynthetic process"/>
    <property type="evidence" value="ECO:0007669"/>
    <property type="project" value="TreeGrafter"/>
</dbReference>
<organism evidence="7">
    <name type="scientific">Apis mellifera associated alphaendornavirus 2</name>
    <dbReference type="NCBI Taxonomy" id="3238874"/>
    <lineage>
        <taxon>Viruses</taxon>
        <taxon>Riboviria</taxon>
        <taxon>Orthornavirae</taxon>
        <taxon>Kitrinoviricota</taxon>
        <taxon>Alsuviricetes</taxon>
        <taxon>Martellivirales</taxon>
        <taxon>Endornaviridae</taxon>
        <taxon>Alphaendornavirus</taxon>
    </lineage>
</organism>
<dbReference type="Pfam" id="PF00978">
    <property type="entry name" value="RdRP_2"/>
    <property type="match status" value="1"/>
</dbReference>
<evidence type="ECO:0000256" key="1">
    <source>
        <dbReference type="ARBA" id="ARBA00022484"/>
    </source>
</evidence>
<accession>A0AB39C0U4</accession>
<dbReference type="SUPFAM" id="SSF52540">
    <property type="entry name" value="P-loop containing nucleoside triphosphate hydrolases"/>
    <property type="match status" value="1"/>
</dbReference>
<dbReference type="Gene3D" id="3.90.550.20">
    <property type="match status" value="1"/>
</dbReference>
<dbReference type="GO" id="GO:0039694">
    <property type="term" value="P:viral RNA genome replication"/>
    <property type="evidence" value="ECO:0007669"/>
    <property type="project" value="InterPro"/>
</dbReference>
<proteinExistence type="predicted"/>
<dbReference type="InterPro" id="IPR007094">
    <property type="entry name" value="RNA-dir_pol_PSvirus"/>
</dbReference>